<dbReference type="GO" id="GO:0008289">
    <property type="term" value="F:lipid binding"/>
    <property type="evidence" value="ECO:0007669"/>
    <property type="project" value="InterPro"/>
</dbReference>
<evidence type="ECO:0000313" key="14">
    <source>
        <dbReference type="EMBL" id="OQS05045.1"/>
    </source>
</evidence>
<dbReference type="InterPro" id="IPR036971">
    <property type="entry name" value="PDEase_catalytic_dom_sf"/>
</dbReference>
<feature type="binding site" evidence="6">
    <location>
        <position position="931"/>
    </location>
    <ligand>
        <name>AMP</name>
        <dbReference type="ChEBI" id="CHEBI:456215"/>
    </ligand>
</feature>
<evidence type="ECO:0000256" key="8">
    <source>
        <dbReference type="PROSITE-ProRule" id="PRU00091"/>
    </source>
</evidence>
<evidence type="ECO:0000313" key="15">
    <source>
        <dbReference type="Proteomes" id="UP000243217"/>
    </source>
</evidence>
<dbReference type="InterPro" id="IPR002913">
    <property type="entry name" value="START_lipid-bd_dom"/>
</dbReference>
<dbReference type="InterPro" id="IPR023393">
    <property type="entry name" value="START-like_dom_sf"/>
</dbReference>
<keyword evidence="2 8" id="KW-0863">Zinc-finger</keyword>
<dbReference type="EMBL" id="JNBS01000514">
    <property type="protein sequence ID" value="OQS05045.1"/>
    <property type="molecule type" value="Genomic_DNA"/>
</dbReference>
<dbReference type="Gene3D" id="1.10.1300.10">
    <property type="entry name" value="3'5'-cyclic nucleotide phosphodiesterase, catalytic domain"/>
    <property type="match status" value="1"/>
</dbReference>
<dbReference type="InterPro" id="IPR017455">
    <property type="entry name" value="Znf_FYVE-rel"/>
</dbReference>
<comment type="similarity">
    <text evidence="9">Belongs to the cyclic nucleotide phosphodiesterase family.</text>
</comment>
<dbReference type="SMART" id="SM00471">
    <property type="entry name" value="HDc"/>
    <property type="match status" value="1"/>
</dbReference>
<feature type="binding site" evidence="7">
    <location>
        <position position="894"/>
    </location>
    <ligand>
        <name>Zn(2+)</name>
        <dbReference type="ChEBI" id="CHEBI:29105"/>
        <label>1</label>
    </ligand>
</feature>
<dbReference type="InterPro" id="IPR002073">
    <property type="entry name" value="PDEase_catalytic_dom"/>
</dbReference>
<feature type="domain" description="FYVE-type" evidence="11">
    <location>
        <begin position="274"/>
        <end position="327"/>
    </location>
</feature>
<dbReference type="Pfam" id="PF01852">
    <property type="entry name" value="START"/>
    <property type="match status" value="1"/>
</dbReference>
<dbReference type="AlphaFoldDB" id="A0A1W0A469"/>
<feature type="active site" description="Proton donor" evidence="5">
    <location>
        <position position="890"/>
    </location>
</feature>
<evidence type="ECO:0000256" key="1">
    <source>
        <dbReference type="ARBA" id="ARBA00022723"/>
    </source>
</evidence>
<accession>A0A1W0A469</accession>
<dbReference type="PROSITE" id="PS00126">
    <property type="entry name" value="PDEASE_I_1"/>
    <property type="match status" value="1"/>
</dbReference>
<evidence type="ECO:0000259" key="12">
    <source>
        <dbReference type="PROSITE" id="PS50848"/>
    </source>
</evidence>
<dbReference type="InterPro" id="IPR003607">
    <property type="entry name" value="HD/PDEase_dom"/>
</dbReference>
<dbReference type="SUPFAM" id="SSF55961">
    <property type="entry name" value="Bet v1-like"/>
    <property type="match status" value="1"/>
</dbReference>
<evidence type="ECO:0000259" key="11">
    <source>
        <dbReference type="PROSITE" id="PS50178"/>
    </source>
</evidence>
<dbReference type="EC" id="3.1.4.-" evidence="9"/>
<evidence type="ECO:0000256" key="7">
    <source>
        <dbReference type="PIRSR" id="PIRSR623088-3"/>
    </source>
</evidence>
<evidence type="ECO:0000256" key="2">
    <source>
        <dbReference type="ARBA" id="ARBA00022771"/>
    </source>
</evidence>
<feature type="binding site" evidence="7">
    <location>
        <position position="1045"/>
    </location>
    <ligand>
        <name>Zn(2+)</name>
        <dbReference type="ChEBI" id="CHEBI:29105"/>
        <label>1</label>
    </ligand>
</feature>
<comment type="cofactor">
    <cofactor evidence="9">
        <name>a divalent metal cation</name>
        <dbReference type="ChEBI" id="CHEBI:60240"/>
    </cofactor>
    <text evidence="9">Binds 2 divalent metal cations per subunit. Site 1 may preferentially bind zinc ions, while site 2 has a preference for magnesium and/or manganese ions.</text>
</comment>
<organism evidence="14 15">
    <name type="scientific">Thraustotheca clavata</name>
    <dbReference type="NCBI Taxonomy" id="74557"/>
    <lineage>
        <taxon>Eukaryota</taxon>
        <taxon>Sar</taxon>
        <taxon>Stramenopiles</taxon>
        <taxon>Oomycota</taxon>
        <taxon>Saprolegniomycetes</taxon>
        <taxon>Saprolegniales</taxon>
        <taxon>Achlyaceae</taxon>
        <taxon>Thraustotheca</taxon>
    </lineage>
</organism>
<comment type="caution">
    <text evidence="14">The sequence shown here is derived from an EMBL/GenBank/DDBJ whole genome shotgun (WGS) entry which is preliminary data.</text>
</comment>
<dbReference type="GO" id="GO:0008270">
    <property type="term" value="F:zinc ion binding"/>
    <property type="evidence" value="ECO:0007669"/>
    <property type="project" value="UniProtKB-KW"/>
</dbReference>
<feature type="binding site" evidence="6">
    <location>
        <begin position="890"/>
        <end position="894"/>
    </location>
    <ligand>
        <name>AMP</name>
        <dbReference type="ChEBI" id="CHEBI:456215"/>
    </ligand>
</feature>
<feature type="binding site" evidence="7">
    <location>
        <position position="931"/>
    </location>
    <ligand>
        <name>Zn(2+)</name>
        <dbReference type="ChEBI" id="CHEBI:29105"/>
        <label>1</label>
    </ligand>
</feature>
<dbReference type="InterPro" id="IPR011011">
    <property type="entry name" value="Znf_FYVE_PHD"/>
</dbReference>
<dbReference type="Gene3D" id="3.30.40.10">
    <property type="entry name" value="Zinc/RING finger domain, C3HC4 (zinc finger)"/>
    <property type="match status" value="1"/>
</dbReference>
<dbReference type="Pfam" id="PF01363">
    <property type="entry name" value="FYVE"/>
    <property type="match status" value="1"/>
</dbReference>
<dbReference type="PRINTS" id="PR00387">
    <property type="entry name" value="PDIESTERASE1"/>
</dbReference>
<dbReference type="Gene3D" id="3.30.530.20">
    <property type="match status" value="1"/>
</dbReference>
<feature type="binding site" evidence="7">
    <location>
        <position position="930"/>
    </location>
    <ligand>
        <name>Zn(2+)</name>
        <dbReference type="ChEBI" id="CHEBI:29105"/>
        <label>1</label>
    </ligand>
</feature>
<evidence type="ECO:0000256" key="6">
    <source>
        <dbReference type="PIRSR" id="PIRSR623088-2"/>
    </source>
</evidence>
<dbReference type="CDD" id="cd00065">
    <property type="entry name" value="FYVE_like_SF"/>
    <property type="match status" value="1"/>
</dbReference>
<dbReference type="PANTHER" id="PTHR11347">
    <property type="entry name" value="CYCLIC NUCLEOTIDE PHOSPHODIESTERASE"/>
    <property type="match status" value="1"/>
</dbReference>
<evidence type="ECO:0000256" key="3">
    <source>
        <dbReference type="ARBA" id="ARBA00022801"/>
    </source>
</evidence>
<dbReference type="InterPro" id="IPR023174">
    <property type="entry name" value="PDEase_CS"/>
</dbReference>
<evidence type="ECO:0000259" key="13">
    <source>
        <dbReference type="PROSITE" id="PS51845"/>
    </source>
</evidence>
<dbReference type="PROSITE" id="PS50178">
    <property type="entry name" value="ZF_FYVE"/>
    <property type="match status" value="1"/>
</dbReference>
<dbReference type="PROSITE" id="PS51845">
    <property type="entry name" value="PDEASE_I_2"/>
    <property type="match status" value="1"/>
</dbReference>
<dbReference type="GO" id="GO:0007165">
    <property type="term" value="P:signal transduction"/>
    <property type="evidence" value="ECO:0007669"/>
    <property type="project" value="InterPro"/>
</dbReference>
<dbReference type="SUPFAM" id="SSF109604">
    <property type="entry name" value="HD-domain/PDEase-like"/>
    <property type="match status" value="1"/>
</dbReference>
<feature type="binding site" evidence="7">
    <location>
        <position position="931"/>
    </location>
    <ligand>
        <name>Zn(2+)</name>
        <dbReference type="ChEBI" id="CHEBI:29105"/>
        <label>2</label>
    </ligand>
</feature>
<keyword evidence="3 9" id="KW-0378">Hydrolase</keyword>
<gene>
    <name evidence="14" type="ORF">THRCLA_02779</name>
</gene>
<feature type="domain" description="PDEase" evidence="13">
    <location>
        <begin position="815"/>
        <end position="1141"/>
    </location>
</feature>
<proteinExistence type="inferred from homology"/>
<evidence type="ECO:0000256" key="9">
    <source>
        <dbReference type="RuleBase" id="RU363067"/>
    </source>
</evidence>
<dbReference type="GO" id="GO:0004114">
    <property type="term" value="F:3',5'-cyclic-nucleotide phosphodiesterase activity"/>
    <property type="evidence" value="ECO:0007669"/>
    <property type="project" value="InterPro"/>
</dbReference>
<dbReference type="CDD" id="cd00077">
    <property type="entry name" value="HDc"/>
    <property type="match status" value="1"/>
</dbReference>
<reference evidence="14 15" key="1">
    <citation type="journal article" date="2014" name="Genome Biol. Evol.">
        <title>The secreted proteins of Achlya hypogyna and Thraustotheca clavata identify the ancestral oomycete secretome and reveal gene acquisitions by horizontal gene transfer.</title>
        <authorList>
            <person name="Misner I."/>
            <person name="Blouin N."/>
            <person name="Leonard G."/>
            <person name="Richards T.A."/>
            <person name="Lane C.E."/>
        </authorList>
    </citation>
    <scope>NUCLEOTIDE SEQUENCE [LARGE SCALE GENOMIC DNA]</scope>
    <source>
        <strain evidence="14 15">ATCC 34112</strain>
    </source>
</reference>
<evidence type="ECO:0000256" key="4">
    <source>
        <dbReference type="ARBA" id="ARBA00022833"/>
    </source>
</evidence>
<keyword evidence="1 7" id="KW-0479">Metal-binding</keyword>
<dbReference type="SUPFAM" id="SSF57903">
    <property type="entry name" value="FYVE/PHD zinc finger"/>
    <property type="match status" value="1"/>
</dbReference>
<keyword evidence="4" id="KW-0862">Zinc</keyword>
<dbReference type="SMART" id="SM00064">
    <property type="entry name" value="FYVE"/>
    <property type="match status" value="1"/>
</dbReference>
<dbReference type="OrthoDB" id="432756at2759"/>
<feature type="region of interest" description="Disordered" evidence="10">
    <location>
        <begin position="501"/>
        <end position="534"/>
    </location>
</feature>
<feature type="domain" description="START" evidence="12">
    <location>
        <begin position="155"/>
        <end position="245"/>
    </location>
</feature>
<dbReference type="STRING" id="74557.A0A1W0A469"/>
<dbReference type="Pfam" id="PF00233">
    <property type="entry name" value="PDEase_I"/>
    <property type="match status" value="1"/>
</dbReference>
<keyword evidence="15" id="KW-1185">Reference proteome</keyword>
<feature type="binding site" evidence="6">
    <location>
        <position position="1097"/>
    </location>
    <ligand>
        <name>AMP</name>
        <dbReference type="ChEBI" id="CHEBI:456215"/>
    </ligand>
</feature>
<name>A0A1W0A469_9STRA</name>
<dbReference type="PROSITE" id="PS50848">
    <property type="entry name" value="START"/>
    <property type="match status" value="1"/>
</dbReference>
<dbReference type="InterPro" id="IPR023088">
    <property type="entry name" value="PDEase"/>
</dbReference>
<protein>
    <recommendedName>
        <fullName evidence="9">Phosphodiesterase</fullName>
        <ecNumber evidence="9">3.1.4.-</ecNumber>
    </recommendedName>
</protein>
<dbReference type="Proteomes" id="UP000243217">
    <property type="component" value="Unassembled WGS sequence"/>
</dbReference>
<dbReference type="InterPro" id="IPR013083">
    <property type="entry name" value="Znf_RING/FYVE/PHD"/>
</dbReference>
<evidence type="ECO:0000256" key="10">
    <source>
        <dbReference type="SAM" id="MobiDB-lite"/>
    </source>
</evidence>
<feature type="compositionally biased region" description="Acidic residues" evidence="10">
    <location>
        <begin position="507"/>
        <end position="526"/>
    </location>
</feature>
<evidence type="ECO:0000256" key="5">
    <source>
        <dbReference type="PIRSR" id="PIRSR623088-1"/>
    </source>
</evidence>
<sequence length="1149" mass="130913">MRRLHKGKAVFPLPHEFFPNPHMSVHEKEFFQSVARKSCTKVIYYARRHGGPVAWIPLTSSKARVQVFRGKIPGDSTRLSYYCAVTYIKATLEDVAAVFATDSTEKYRKFAKVFAPDYLDCANLCNLVVPTEENPMHYIGMKWHAIESPTLFARPRDFCILECQDEFVDRKTGRRGWVSSMHSVSSSNCPNMEGSLQLIRGSIYRSGYVFIESAEDPTMLEVVHVLQADMKGNIPNYIVSQIMKRRVVQLGRFESYFQRKHLTQNGFAESLVAKRESPECSVCQHRFHFSLEKHNCRKCGQVVCRKCSSVWKTFELDKQNLRICTRCARGSANLQPSAVFTPRPLKRFHSKDWLLSMRSALVQNPFRPSVSLSCDVHHQQDITQASLEVHDTPVKPSTIRNTAQYCKENEDELPGDEENRENATVFGLEHESIIFHSIRSSGPLSPVNQRPEEQSWQFTNLVASVTQRLSEMSDLTPEEMIIFQQLQRQSEVSLVRPSEYKPKDELATLDESCEWEEEEEEEDESDHETSQTEQYDYLSENLVRQSIIERKDSGISLKSLHSSTMEEIISKLIGRLPEEDPTMLPTICQVYVVFKFAFLTIIDHTVSIQMSSYLKSYDTYSLSRQFRFPMPMSKQREALKEAARLLRDSKQEDYKQKTTCSDDEDDEKNTLAAAVKILKKCHAECTQNTTGTSTITTCDIDTLLTVFIELVDPETPVYTRAVERNLMRKFSSHKHVFDDKVQGFIHQNYSSKNEDTKENFRAALRRTSLVQRCVKAFRGARANTPDNSMEKRHSLDGAPERTYPIGTLETFWASDQTASFQLIKKELARLSTWSFNVFEVSKVQGANVLLIVGCSCFDAEGLTRHFHIPSHVLRTFYFGVQTKYLANPYHNVEHAADVTQCVHHFLTLGGLGTQVSMRGKLAALIAASVHDIGHTGYSNNFHIATNDALAIRYAYRSPLENMHCAVAFELMQQKECDVLATLSDVEKIEVRNLIIDMILATDNKNHAIHLGRLDGLLQSADEDRTDFSNLDDQKLLLQVALHAADVCNPVKPLPIYTVWTERIMTEFYAQGDKERELGLPVSFGCDRINPIPEAKMQAGFIIGIVRPVFETLAKVPKVSLKHCLDQVERNLGHWQDQLTANTPPPIATL</sequence>
<feature type="binding site" evidence="6">
    <location>
        <position position="1045"/>
    </location>
    <ligand>
        <name>AMP</name>
        <dbReference type="ChEBI" id="CHEBI:456215"/>
    </ligand>
</feature>
<dbReference type="InterPro" id="IPR000306">
    <property type="entry name" value="Znf_FYVE"/>
</dbReference>